<keyword evidence="4" id="KW-0269">Exonuclease</keyword>
<feature type="chain" id="PRO_5038864567" evidence="2">
    <location>
        <begin position="40"/>
        <end position="368"/>
    </location>
</feature>
<evidence type="ECO:0000256" key="2">
    <source>
        <dbReference type="SAM" id="SignalP"/>
    </source>
</evidence>
<dbReference type="RefSeq" id="WP_165301215.1">
    <property type="nucleotide sequence ID" value="NZ_JAAKZZ010000322.1"/>
</dbReference>
<gene>
    <name evidence="4" type="ORF">G5C65_25175</name>
</gene>
<dbReference type="Gene3D" id="3.60.10.10">
    <property type="entry name" value="Endonuclease/exonuclease/phosphatase"/>
    <property type="match status" value="1"/>
</dbReference>
<evidence type="ECO:0000313" key="5">
    <source>
        <dbReference type="Proteomes" id="UP000477722"/>
    </source>
</evidence>
<dbReference type="EMBL" id="JAAKZZ010000322">
    <property type="protein sequence ID" value="NGO71582.1"/>
    <property type="molecule type" value="Genomic_DNA"/>
</dbReference>
<dbReference type="InterPro" id="IPR005135">
    <property type="entry name" value="Endo/exonuclease/phosphatase"/>
</dbReference>
<evidence type="ECO:0000313" key="4">
    <source>
        <dbReference type="EMBL" id="NGO71582.1"/>
    </source>
</evidence>
<reference evidence="4 5" key="1">
    <citation type="submission" date="2020-02" db="EMBL/GenBank/DDBJ databases">
        <title>Whole-genome analyses of novel actinobacteria.</title>
        <authorList>
            <person name="Sahin N."/>
            <person name="Tatar D."/>
        </authorList>
    </citation>
    <scope>NUCLEOTIDE SEQUENCE [LARGE SCALE GENOMIC DNA]</scope>
    <source>
        <strain evidence="4 5">SB3404</strain>
    </source>
</reference>
<dbReference type="GO" id="GO:0004519">
    <property type="term" value="F:endonuclease activity"/>
    <property type="evidence" value="ECO:0007669"/>
    <property type="project" value="UniProtKB-KW"/>
</dbReference>
<keyword evidence="4" id="KW-0378">Hydrolase</keyword>
<dbReference type="PANTHER" id="PTHR41349">
    <property type="match status" value="1"/>
</dbReference>
<evidence type="ECO:0000256" key="1">
    <source>
        <dbReference type="SAM" id="MobiDB-lite"/>
    </source>
</evidence>
<feature type="domain" description="Endonuclease/exonuclease/phosphatase" evidence="3">
    <location>
        <begin position="66"/>
        <end position="358"/>
    </location>
</feature>
<comment type="caution">
    <text evidence="4">The sequence shown here is derived from an EMBL/GenBank/DDBJ whole genome shotgun (WGS) entry which is preliminary data.</text>
</comment>
<dbReference type="PROSITE" id="PS51318">
    <property type="entry name" value="TAT"/>
    <property type="match status" value="1"/>
</dbReference>
<dbReference type="SUPFAM" id="SSF56219">
    <property type="entry name" value="DNase I-like"/>
    <property type="match status" value="1"/>
</dbReference>
<dbReference type="GO" id="GO:0004527">
    <property type="term" value="F:exonuclease activity"/>
    <property type="evidence" value="ECO:0007669"/>
    <property type="project" value="UniProtKB-KW"/>
</dbReference>
<feature type="region of interest" description="Disordered" evidence="1">
    <location>
        <begin position="1"/>
        <end position="20"/>
    </location>
</feature>
<name>A0A6G4X373_9ACTN</name>
<accession>A0A6G4X373</accession>
<organism evidence="4 5">
    <name type="scientific">Streptomyces boncukensis</name>
    <dbReference type="NCBI Taxonomy" id="2711219"/>
    <lineage>
        <taxon>Bacteria</taxon>
        <taxon>Bacillati</taxon>
        <taxon>Actinomycetota</taxon>
        <taxon>Actinomycetes</taxon>
        <taxon>Kitasatosporales</taxon>
        <taxon>Streptomycetaceae</taxon>
        <taxon>Streptomyces</taxon>
    </lineage>
</organism>
<evidence type="ECO:0000259" key="3">
    <source>
        <dbReference type="Pfam" id="PF03372"/>
    </source>
</evidence>
<keyword evidence="2" id="KW-0732">Signal</keyword>
<proteinExistence type="predicted"/>
<dbReference type="InterPro" id="IPR036691">
    <property type="entry name" value="Endo/exonu/phosph_ase_sf"/>
</dbReference>
<protein>
    <submittedName>
        <fullName evidence="4">Endonuclease/exonuclease/phosphatase family protein</fullName>
    </submittedName>
</protein>
<dbReference type="PANTHER" id="PTHR41349:SF1">
    <property type="entry name" value="PROTEIN CBG08683"/>
    <property type="match status" value="1"/>
</dbReference>
<dbReference type="Pfam" id="PF03372">
    <property type="entry name" value="Exo_endo_phos"/>
    <property type="match status" value="1"/>
</dbReference>
<keyword evidence="5" id="KW-1185">Reference proteome</keyword>
<feature type="compositionally biased region" description="Low complexity" evidence="1">
    <location>
        <begin position="1"/>
        <end position="13"/>
    </location>
</feature>
<feature type="signal peptide" evidence="2">
    <location>
        <begin position="1"/>
        <end position="39"/>
    </location>
</feature>
<keyword evidence="4" id="KW-0255">Endonuclease</keyword>
<sequence length="368" mass="39823">MHSSVPPAAASRPRQARRAPRRRARFGVAAALAAALVCAAVPHAPAAAEAGDGPPWRRGGERVRVVSWNIFHGGRDAALGGRKNLALLLDQVVALAPDVFFAVETYGSARAIRTALTERAGRGAYHAVQVTRGPRGQGKDNLWIFTRYRVTETFPRPRGGTVTDFNVGGARVELPGGQRVNLVDTWIDFSRPWIGHLVNANVKAARKGERPPHPPARVAAAERRTQARMLRDIVRTQLPALLGDDRSPVLLAGDLNTVPASDWSQRWAHCAGHHGLAYGLRATDLLASAGFRDTYREANPDVCAAPGGTWNPLRHGARGPLDRIDYIFARGARLHTVRSFTVGSRLPQHEPGPFYSDHSAVVTDLTVG</sequence>
<keyword evidence="4" id="KW-0540">Nuclease</keyword>
<dbReference type="Proteomes" id="UP000477722">
    <property type="component" value="Unassembled WGS sequence"/>
</dbReference>
<dbReference type="InterPro" id="IPR006311">
    <property type="entry name" value="TAT_signal"/>
</dbReference>
<dbReference type="AlphaFoldDB" id="A0A6G4X373"/>